<name>A0ABW0K3H0_9BACL</name>
<organism evidence="1 2">
    <name type="scientific">Paenibacillus aestuarii</name>
    <dbReference type="NCBI Taxonomy" id="516965"/>
    <lineage>
        <taxon>Bacteria</taxon>
        <taxon>Bacillati</taxon>
        <taxon>Bacillota</taxon>
        <taxon>Bacilli</taxon>
        <taxon>Bacillales</taxon>
        <taxon>Paenibacillaceae</taxon>
        <taxon>Paenibacillus</taxon>
    </lineage>
</organism>
<proteinExistence type="predicted"/>
<gene>
    <name evidence="1" type="ORF">ACFPOG_05010</name>
</gene>
<dbReference type="EMBL" id="JBHSMJ010000008">
    <property type="protein sequence ID" value="MFC5447606.1"/>
    <property type="molecule type" value="Genomic_DNA"/>
</dbReference>
<dbReference type="InterPro" id="IPR058600">
    <property type="entry name" value="YhjD-like"/>
</dbReference>
<comment type="caution">
    <text evidence="1">The sequence shown here is derived from an EMBL/GenBank/DDBJ whole genome shotgun (WGS) entry which is preliminary data.</text>
</comment>
<dbReference type="Pfam" id="PF26325">
    <property type="entry name" value="YhjD"/>
    <property type="match status" value="1"/>
</dbReference>
<dbReference type="Proteomes" id="UP001596044">
    <property type="component" value="Unassembled WGS sequence"/>
</dbReference>
<dbReference type="RefSeq" id="WP_270884047.1">
    <property type="nucleotide sequence ID" value="NZ_JAQFVF010000061.1"/>
</dbReference>
<reference evidence="2" key="1">
    <citation type="journal article" date="2019" name="Int. J. Syst. Evol. Microbiol.">
        <title>The Global Catalogue of Microorganisms (GCM) 10K type strain sequencing project: providing services to taxonomists for standard genome sequencing and annotation.</title>
        <authorList>
            <consortium name="The Broad Institute Genomics Platform"/>
            <consortium name="The Broad Institute Genome Sequencing Center for Infectious Disease"/>
            <person name="Wu L."/>
            <person name="Ma J."/>
        </authorList>
    </citation>
    <scope>NUCLEOTIDE SEQUENCE [LARGE SCALE GENOMIC DNA]</scope>
    <source>
        <strain evidence="2">KACC 11904</strain>
    </source>
</reference>
<protein>
    <submittedName>
        <fullName evidence="1">Uncharacterized protein</fullName>
    </submittedName>
</protein>
<accession>A0ABW0K3H0</accession>
<keyword evidence="2" id="KW-1185">Reference proteome</keyword>
<sequence length="128" mass="14946">MTNTTTPNEVETLFIRQYIMLPFLTTMVEKSIRDIKADPTGVLDELFIRTSQHIINEIQADLTEVRKALRSLNIRVWDDPKNDGALHYRYLCRGREYELAIPRVIARTELSELLGKYTHRAEKALSQR</sequence>
<evidence type="ECO:0000313" key="2">
    <source>
        <dbReference type="Proteomes" id="UP001596044"/>
    </source>
</evidence>
<evidence type="ECO:0000313" key="1">
    <source>
        <dbReference type="EMBL" id="MFC5447606.1"/>
    </source>
</evidence>